<comment type="cofactor">
    <cofactor evidence="11">
        <name>pyridoxal 5'-phosphate</name>
        <dbReference type="ChEBI" id="CHEBI:597326"/>
    </cofactor>
    <text evidence="11">Binds 1 pyridoxal phosphate per subunit.</text>
</comment>
<dbReference type="HAMAP" id="MF_00160">
    <property type="entry name" value="SerC_aminotrans_5"/>
    <property type="match status" value="1"/>
</dbReference>
<dbReference type="Proteomes" id="UP000664545">
    <property type="component" value="Unassembled WGS sequence"/>
</dbReference>
<evidence type="ECO:0000256" key="2">
    <source>
        <dbReference type="ARBA" id="ARBA00005099"/>
    </source>
</evidence>
<feature type="modified residue" description="N6-(pyridoxal phosphate)lysine" evidence="11">
    <location>
        <position position="200"/>
    </location>
</feature>
<feature type="binding site" evidence="11">
    <location>
        <position position="46"/>
    </location>
    <ligand>
        <name>L-glutamate</name>
        <dbReference type="ChEBI" id="CHEBI:29985"/>
    </ligand>
</feature>
<evidence type="ECO:0000256" key="11">
    <source>
        <dbReference type="HAMAP-Rule" id="MF_00160"/>
    </source>
</evidence>
<dbReference type="FunFam" id="3.40.640.10:FF:000010">
    <property type="entry name" value="Phosphoserine aminotransferase"/>
    <property type="match status" value="1"/>
</dbReference>
<dbReference type="GO" id="GO:0006564">
    <property type="term" value="P:L-serine biosynthetic process"/>
    <property type="evidence" value="ECO:0007669"/>
    <property type="project" value="UniProtKB-UniRule"/>
</dbReference>
<evidence type="ECO:0000313" key="14">
    <source>
        <dbReference type="EMBL" id="MBN7773783.1"/>
    </source>
</evidence>
<evidence type="ECO:0000256" key="1">
    <source>
        <dbReference type="ARBA" id="ARBA00003483"/>
    </source>
</evidence>
<dbReference type="Pfam" id="PF00266">
    <property type="entry name" value="Aminotran_5"/>
    <property type="match status" value="1"/>
</dbReference>
<keyword evidence="11" id="KW-0963">Cytoplasm</keyword>
<proteinExistence type="inferred from homology"/>
<dbReference type="PROSITE" id="PS00595">
    <property type="entry name" value="AA_TRANSFER_CLASS_5"/>
    <property type="match status" value="1"/>
</dbReference>
<dbReference type="InterPro" id="IPR020578">
    <property type="entry name" value="Aminotrans_V_PyrdxlP_BS"/>
</dbReference>
<feature type="binding site" evidence="11">
    <location>
        <position position="199"/>
    </location>
    <ligand>
        <name>pyridoxal 5'-phosphate</name>
        <dbReference type="ChEBI" id="CHEBI:597326"/>
    </ligand>
</feature>
<evidence type="ECO:0000313" key="15">
    <source>
        <dbReference type="Proteomes" id="UP000664545"/>
    </source>
</evidence>
<evidence type="ECO:0000256" key="12">
    <source>
        <dbReference type="RuleBase" id="RU004505"/>
    </source>
</evidence>
<dbReference type="GO" id="GO:0030170">
    <property type="term" value="F:pyridoxal phosphate binding"/>
    <property type="evidence" value="ECO:0007669"/>
    <property type="project" value="UniProtKB-UniRule"/>
</dbReference>
<organism evidence="14 15">
    <name type="scientific">Clostridium aminobutyricum</name>
    <dbReference type="NCBI Taxonomy" id="33953"/>
    <lineage>
        <taxon>Bacteria</taxon>
        <taxon>Bacillati</taxon>
        <taxon>Bacillota</taxon>
        <taxon>Clostridia</taxon>
        <taxon>Eubacteriales</taxon>
        <taxon>Clostridiaceae</taxon>
        <taxon>Clostridium</taxon>
    </lineage>
</organism>
<dbReference type="NCBIfam" id="NF003764">
    <property type="entry name" value="PRK05355.1"/>
    <property type="match status" value="1"/>
</dbReference>
<feature type="binding site" evidence="11">
    <location>
        <position position="156"/>
    </location>
    <ligand>
        <name>pyridoxal 5'-phosphate</name>
        <dbReference type="ChEBI" id="CHEBI:597326"/>
    </ligand>
</feature>
<comment type="function">
    <text evidence="1 11">Catalyzes the reversible conversion of 3-phosphohydroxypyruvate to phosphoserine and of 3-hydroxy-2-oxo-4-phosphonooxybutanoate to phosphohydroxythreonine.</text>
</comment>
<gene>
    <name evidence="11 14" type="primary">serC</name>
    <name evidence="14" type="ORF">JYB65_10450</name>
</gene>
<evidence type="ECO:0000256" key="6">
    <source>
        <dbReference type="ARBA" id="ARBA00022679"/>
    </source>
</evidence>
<comment type="catalytic activity">
    <reaction evidence="9 11">
        <text>4-(phosphooxy)-L-threonine + 2-oxoglutarate = (R)-3-hydroxy-2-oxo-4-phosphooxybutanoate + L-glutamate</text>
        <dbReference type="Rhea" id="RHEA:16573"/>
        <dbReference type="ChEBI" id="CHEBI:16810"/>
        <dbReference type="ChEBI" id="CHEBI:29985"/>
        <dbReference type="ChEBI" id="CHEBI:58452"/>
        <dbReference type="ChEBI" id="CHEBI:58538"/>
        <dbReference type="EC" id="2.6.1.52"/>
    </reaction>
</comment>
<dbReference type="EC" id="2.6.1.52" evidence="11"/>
<comment type="subunit">
    <text evidence="11">Homodimer.</text>
</comment>
<reference evidence="14" key="1">
    <citation type="submission" date="2021-02" db="EMBL/GenBank/DDBJ databases">
        <title>Abyssanaerobacter marinus gen.nov., sp., nov, anaerobic bacterium isolated from the Onnuri vent field of Indian Ocean and suggestion of Mogibacteriaceae fam. nov., and proposal of reclassification of ambiguous this family's genus member.</title>
        <authorList>
            <person name="Kim Y.J."/>
            <person name="Yang J.-A."/>
        </authorList>
    </citation>
    <scope>NUCLEOTIDE SEQUENCE</scope>
    <source>
        <strain evidence="14">DSM 2634</strain>
    </source>
</reference>
<protein>
    <recommendedName>
        <fullName evidence="11">Phosphoserine aminotransferase</fullName>
        <ecNumber evidence="11">2.6.1.52</ecNumber>
    </recommendedName>
    <alternativeName>
        <fullName evidence="11">Phosphohydroxythreonine aminotransferase</fullName>
        <shortName evidence="11">PSAT</shortName>
    </alternativeName>
</protein>
<keyword evidence="5 11" id="KW-0028">Amino-acid biosynthesis</keyword>
<dbReference type="FunFam" id="3.90.1150.10:FF:000006">
    <property type="entry name" value="Phosphoserine aminotransferase"/>
    <property type="match status" value="1"/>
</dbReference>
<comment type="similarity">
    <text evidence="3 11">Belongs to the class-V pyridoxal-phosphate-dependent aminotransferase family. SerC subfamily.</text>
</comment>
<keyword evidence="15" id="KW-1185">Reference proteome</keyword>
<dbReference type="SUPFAM" id="SSF53383">
    <property type="entry name" value="PLP-dependent transferases"/>
    <property type="match status" value="1"/>
</dbReference>
<dbReference type="EMBL" id="JAFJZZ010000004">
    <property type="protein sequence ID" value="MBN7773783.1"/>
    <property type="molecule type" value="Genomic_DNA"/>
</dbReference>
<dbReference type="InterPro" id="IPR015424">
    <property type="entry name" value="PyrdxlP-dep_Trfase"/>
</dbReference>
<evidence type="ECO:0000256" key="7">
    <source>
        <dbReference type="ARBA" id="ARBA00022898"/>
    </source>
</evidence>
<feature type="binding site" evidence="11">
    <location>
        <begin position="80"/>
        <end position="81"/>
    </location>
    <ligand>
        <name>pyridoxal 5'-phosphate</name>
        <dbReference type="ChEBI" id="CHEBI:597326"/>
    </ligand>
</feature>
<evidence type="ECO:0000256" key="3">
    <source>
        <dbReference type="ARBA" id="ARBA00006904"/>
    </source>
</evidence>
<comment type="subcellular location">
    <subcellularLocation>
        <location evidence="11">Cytoplasm</location>
    </subcellularLocation>
</comment>
<dbReference type="Gene3D" id="3.40.640.10">
    <property type="entry name" value="Type I PLP-dependent aspartate aminotransferase-like (Major domain)"/>
    <property type="match status" value="1"/>
</dbReference>
<evidence type="ECO:0000256" key="5">
    <source>
        <dbReference type="ARBA" id="ARBA00022605"/>
    </source>
</evidence>
<evidence type="ECO:0000259" key="13">
    <source>
        <dbReference type="Pfam" id="PF00266"/>
    </source>
</evidence>
<dbReference type="InterPro" id="IPR000192">
    <property type="entry name" value="Aminotrans_V_dom"/>
</dbReference>
<comment type="pathway">
    <text evidence="2 11 12">Amino-acid biosynthesis; L-serine biosynthesis; L-serine from 3-phospho-D-glycerate: step 2/3.</text>
</comment>
<comment type="caution">
    <text evidence="14">The sequence shown here is derived from an EMBL/GenBank/DDBJ whole genome shotgun (WGS) entry which is preliminary data.</text>
</comment>
<keyword evidence="8 11" id="KW-0718">Serine biosynthesis</keyword>
<sequence>MSNNNGRVYNFSAGPSMLPLEVLEDVAKELTNYNGSGQSVMEMSHRSKEFEAILHDAEKNLRELMSIPDNYKVLFLQGGGTLQFSMVPINLLRNSKKADYIVTGTWAKKAAEEAKKFGDIKIVASSAESNFSYIPKVNKEDFRPDADYVHITFNNTIYGTHYEYVPETGDVPLVADMSSCILSEEVDVTKFGLIYAGAQKNIAPSGVTLVIIREDLLGFAPADTPIYLDYKIHADNESMYNTPPCFTIYVAGEVFKNILKNGGIKPLNKLDIEKADKLYNYVDASKLYSCPVKEDSRSLMNVVFVTGNGDLDKKFIAEAKAEGLINLGGHRSIGGMRASIYNAMPMEGVEKLVAFMKKFEAENA</sequence>
<dbReference type="NCBIfam" id="TIGR01364">
    <property type="entry name" value="serC_1"/>
    <property type="match status" value="1"/>
</dbReference>
<accession>A0A939DAK5</accession>
<evidence type="ECO:0000256" key="9">
    <source>
        <dbReference type="ARBA" id="ARBA00047630"/>
    </source>
</evidence>
<feature type="binding site" evidence="11">
    <location>
        <begin position="241"/>
        <end position="242"/>
    </location>
    <ligand>
        <name>pyridoxal 5'-phosphate</name>
        <dbReference type="ChEBI" id="CHEBI:597326"/>
    </ligand>
</feature>
<dbReference type="InterPro" id="IPR022278">
    <property type="entry name" value="Pser_aminoTfrase"/>
</dbReference>
<dbReference type="InterPro" id="IPR015422">
    <property type="entry name" value="PyrdxlP-dep_Trfase_small"/>
</dbReference>
<dbReference type="RefSeq" id="WP_206582619.1">
    <property type="nucleotide sequence ID" value="NZ_JAFJZZ010000004.1"/>
</dbReference>
<keyword evidence="4 11" id="KW-0032">Aminotransferase</keyword>
<dbReference type="GO" id="GO:0004648">
    <property type="term" value="F:O-phospho-L-serine:2-oxoglutarate aminotransferase activity"/>
    <property type="evidence" value="ECO:0007669"/>
    <property type="project" value="UniProtKB-UniRule"/>
</dbReference>
<keyword evidence="7 11" id="KW-0663">Pyridoxal phosphate</keyword>
<dbReference type="PANTHER" id="PTHR43247">
    <property type="entry name" value="PHOSPHOSERINE AMINOTRANSFERASE"/>
    <property type="match status" value="1"/>
</dbReference>
<dbReference type="GO" id="GO:0005737">
    <property type="term" value="C:cytoplasm"/>
    <property type="evidence" value="ECO:0007669"/>
    <property type="project" value="UniProtKB-SubCell"/>
</dbReference>
<dbReference type="Gene3D" id="3.90.1150.10">
    <property type="entry name" value="Aspartate Aminotransferase, domain 1"/>
    <property type="match status" value="1"/>
</dbReference>
<dbReference type="InterPro" id="IPR015421">
    <property type="entry name" value="PyrdxlP-dep_Trfase_major"/>
</dbReference>
<dbReference type="PANTHER" id="PTHR43247:SF1">
    <property type="entry name" value="PHOSPHOSERINE AMINOTRANSFERASE"/>
    <property type="match status" value="1"/>
</dbReference>
<comment type="catalytic activity">
    <reaction evidence="10 11 12">
        <text>O-phospho-L-serine + 2-oxoglutarate = 3-phosphooxypyruvate + L-glutamate</text>
        <dbReference type="Rhea" id="RHEA:14329"/>
        <dbReference type="ChEBI" id="CHEBI:16810"/>
        <dbReference type="ChEBI" id="CHEBI:18110"/>
        <dbReference type="ChEBI" id="CHEBI:29985"/>
        <dbReference type="ChEBI" id="CHEBI:57524"/>
        <dbReference type="EC" id="2.6.1.52"/>
    </reaction>
</comment>
<dbReference type="AlphaFoldDB" id="A0A939DAK5"/>
<keyword evidence="6 11" id="KW-0808">Transferase</keyword>
<name>A0A939DAK5_CLOAM</name>
<feature type="binding site" evidence="11">
    <location>
        <position position="176"/>
    </location>
    <ligand>
        <name>pyridoxal 5'-phosphate</name>
        <dbReference type="ChEBI" id="CHEBI:597326"/>
    </ligand>
</feature>
<feature type="binding site" evidence="11">
    <location>
        <position position="106"/>
    </location>
    <ligand>
        <name>pyridoxal 5'-phosphate</name>
        <dbReference type="ChEBI" id="CHEBI:597326"/>
    </ligand>
</feature>
<dbReference type="PIRSF" id="PIRSF000525">
    <property type="entry name" value="SerC"/>
    <property type="match status" value="1"/>
</dbReference>
<comment type="caution">
    <text evidence="11">Lacks conserved residue(s) required for the propagation of feature annotation.</text>
</comment>
<evidence type="ECO:0000256" key="10">
    <source>
        <dbReference type="ARBA" id="ARBA00049007"/>
    </source>
</evidence>
<evidence type="ECO:0000256" key="8">
    <source>
        <dbReference type="ARBA" id="ARBA00023299"/>
    </source>
</evidence>
<feature type="domain" description="Aminotransferase class V" evidence="13">
    <location>
        <begin position="8"/>
        <end position="352"/>
    </location>
</feature>
<evidence type="ECO:0000256" key="4">
    <source>
        <dbReference type="ARBA" id="ARBA00022576"/>
    </source>
</evidence>